<feature type="region of interest" description="Disordered" evidence="9">
    <location>
        <begin position="469"/>
        <end position="491"/>
    </location>
</feature>
<dbReference type="Gene3D" id="1.10.340.70">
    <property type="match status" value="1"/>
</dbReference>
<keyword evidence="4" id="KW-0540">Nuclease</keyword>
<evidence type="ECO:0000313" key="13">
    <source>
        <dbReference type="Proteomes" id="UP001652660"/>
    </source>
</evidence>
<dbReference type="EC" id="2.7.7.49" evidence="1"/>
<feature type="compositionally biased region" description="Low complexity" evidence="9">
    <location>
        <begin position="213"/>
        <end position="223"/>
    </location>
</feature>
<evidence type="ECO:0000256" key="1">
    <source>
        <dbReference type="ARBA" id="ARBA00012493"/>
    </source>
</evidence>
<dbReference type="Gene3D" id="3.30.70.270">
    <property type="match status" value="2"/>
</dbReference>
<evidence type="ECO:0000259" key="10">
    <source>
        <dbReference type="PROSITE" id="PS50158"/>
    </source>
</evidence>
<dbReference type="RefSeq" id="XP_071926156.1">
    <property type="nucleotide sequence ID" value="XM_072070055.1"/>
</dbReference>
<feature type="domain" description="Integrase catalytic" evidence="12">
    <location>
        <begin position="1117"/>
        <end position="1306"/>
    </location>
</feature>
<dbReference type="Pfam" id="PF00078">
    <property type="entry name" value="RVT_1"/>
    <property type="match status" value="1"/>
</dbReference>
<dbReference type="Pfam" id="PF17917">
    <property type="entry name" value="RT_RNaseH"/>
    <property type="match status" value="1"/>
</dbReference>
<evidence type="ECO:0000256" key="8">
    <source>
        <dbReference type="PROSITE-ProRule" id="PRU00047"/>
    </source>
</evidence>
<dbReference type="PROSITE" id="PS50994">
    <property type="entry name" value="INTEGRASE"/>
    <property type="match status" value="1"/>
</dbReference>
<dbReference type="InterPro" id="IPR001584">
    <property type="entry name" value="Integrase_cat-core"/>
</dbReference>
<protein>
    <recommendedName>
        <fullName evidence="1">RNA-directed DNA polymerase</fullName>
        <ecNumber evidence="1">2.7.7.49</ecNumber>
    </recommendedName>
</protein>
<dbReference type="PANTHER" id="PTHR35046">
    <property type="entry name" value="ZINC KNUCKLE (CCHC-TYPE) FAMILY PROTEIN"/>
    <property type="match status" value="1"/>
</dbReference>
<feature type="region of interest" description="Disordered" evidence="9">
    <location>
        <begin position="168"/>
        <end position="232"/>
    </location>
</feature>
<keyword evidence="3" id="KW-0548">Nucleotidyltransferase</keyword>
<evidence type="ECO:0000256" key="7">
    <source>
        <dbReference type="ARBA" id="ARBA00022918"/>
    </source>
</evidence>
<dbReference type="PROSITE" id="PS50878">
    <property type="entry name" value="RT_POL"/>
    <property type="match status" value="1"/>
</dbReference>
<evidence type="ECO:0000256" key="9">
    <source>
        <dbReference type="SAM" id="MobiDB-lite"/>
    </source>
</evidence>
<dbReference type="PANTHER" id="PTHR35046:SF9">
    <property type="entry name" value="RNA-DIRECTED DNA POLYMERASE"/>
    <property type="match status" value="1"/>
</dbReference>
<evidence type="ECO:0000313" key="14">
    <source>
        <dbReference type="RefSeq" id="XP_071926156.1"/>
    </source>
</evidence>
<dbReference type="InterPro" id="IPR021109">
    <property type="entry name" value="Peptidase_aspartic_dom_sf"/>
</dbReference>
<keyword evidence="8" id="KW-0862">Zinc</keyword>
<dbReference type="InterPro" id="IPR041373">
    <property type="entry name" value="RT_RNaseH"/>
</dbReference>
<evidence type="ECO:0000256" key="3">
    <source>
        <dbReference type="ARBA" id="ARBA00022695"/>
    </source>
</evidence>
<keyword evidence="5" id="KW-0255">Endonuclease</keyword>
<feature type="compositionally biased region" description="Polar residues" evidence="9">
    <location>
        <begin position="171"/>
        <end position="185"/>
    </location>
</feature>
<dbReference type="GeneID" id="140016519"/>
<dbReference type="CDD" id="cd01647">
    <property type="entry name" value="RT_LTR"/>
    <property type="match status" value="1"/>
</dbReference>
<dbReference type="PROSITE" id="PS50158">
    <property type="entry name" value="ZF_CCHC"/>
    <property type="match status" value="1"/>
</dbReference>
<keyword evidence="6" id="KW-0378">Hydrolase</keyword>
<feature type="compositionally biased region" description="Basic and acidic residues" evidence="9">
    <location>
        <begin position="469"/>
        <end position="485"/>
    </location>
</feature>
<name>A0ABM4W2Y7_COFAR</name>
<evidence type="ECO:0000256" key="5">
    <source>
        <dbReference type="ARBA" id="ARBA00022759"/>
    </source>
</evidence>
<dbReference type="InterPro" id="IPR036397">
    <property type="entry name" value="RNaseH_sf"/>
</dbReference>
<evidence type="ECO:0000256" key="4">
    <source>
        <dbReference type="ARBA" id="ARBA00022722"/>
    </source>
</evidence>
<dbReference type="Gene3D" id="3.10.10.10">
    <property type="entry name" value="HIV Type 1 Reverse Transcriptase, subunit A, domain 1"/>
    <property type="match status" value="1"/>
</dbReference>
<feature type="domain" description="CCHC-type" evidence="10">
    <location>
        <begin position="238"/>
        <end position="254"/>
    </location>
</feature>
<dbReference type="SMART" id="SM00343">
    <property type="entry name" value="ZnF_C2HC"/>
    <property type="match status" value="1"/>
</dbReference>
<dbReference type="Gene3D" id="2.40.70.10">
    <property type="entry name" value="Acid Proteases"/>
    <property type="match status" value="1"/>
</dbReference>
<keyword evidence="2" id="KW-0808">Transferase</keyword>
<reference evidence="14" key="1">
    <citation type="submission" date="2025-08" db="UniProtKB">
        <authorList>
            <consortium name="RefSeq"/>
        </authorList>
    </citation>
    <scope>IDENTIFICATION</scope>
    <source>
        <tissue evidence="14">Leaves</tissue>
    </source>
</reference>
<dbReference type="SUPFAM" id="SSF57756">
    <property type="entry name" value="Retrovirus zinc finger-like domains"/>
    <property type="match status" value="1"/>
</dbReference>
<evidence type="ECO:0000256" key="2">
    <source>
        <dbReference type="ARBA" id="ARBA00022679"/>
    </source>
</evidence>
<dbReference type="InterPro" id="IPR041588">
    <property type="entry name" value="Integrase_H2C2"/>
</dbReference>
<dbReference type="SUPFAM" id="SSF50630">
    <property type="entry name" value="Acid proteases"/>
    <property type="match status" value="1"/>
</dbReference>
<keyword evidence="8" id="KW-0479">Metal-binding</keyword>
<dbReference type="InterPro" id="IPR036875">
    <property type="entry name" value="Znf_CCHC_sf"/>
</dbReference>
<organism evidence="13 14">
    <name type="scientific">Coffea arabica</name>
    <name type="common">Arabian coffee</name>
    <dbReference type="NCBI Taxonomy" id="13443"/>
    <lineage>
        <taxon>Eukaryota</taxon>
        <taxon>Viridiplantae</taxon>
        <taxon>Streptophyta</taxon>
        <taxon>Embryophyta</taxon>
        <taxon>Tracheophyta</taxon>
        <taxon>Spermatophyta</taxon>
        <taxon>Magnoliopsida</taxon>
        <taxon>eudicotyledons</taxon>
        <taxon>Gunneridae</taxon>
        <taxon>Pentapetalae</taxon>
        <taxon>asterids</taxon>
        <taxon>lamiids</taxon>
        <taxon>Gentianales</taxon>
        <taxon>Rubiaceae</taxon>
        <taxon>Ixoroideae</taxon>
        <taxon>Gardenieae complex</taxon>
        <taxon>Bertiereae - Coffeeae clade</taxon>
        <taxon>Coffeeae</taxon>
        <taxon>Coffea</taxon>
    </lineage>
</organism>
<dbReference type="InterPro" id="IPR000477">
    <property type="entry name" value="RT_dom"/>
</dbReference>
<feature type="domain" description="Reverse transcriptase" evidence="11">
    <location>
        <begin position="601"/>
        <end position="780"/>
    </location>
</feature>
<dbReference type="Pfam" id="PF03732">
    <property type="entry name" value="Retrotrans_gag"/>
    <property type="match status" value="1"/>
</dbReference>
<keyword evidence="8" id="KW-0863">Zinc-finger</keyword>
<dbReference type="Pfam" id="PF17921">
    <property type="entry name" value="Integrase_H2C2"/>
    <property type="match status" value="1"/>
</dbReference>
<gene>
    <name evidence="14" type="primary">LOC140016519</name>
</gene>
<dbReference type="InterPro" id="IPR043128">
    <property type="entry name" value="Rev_trsase/Diguanyl_cyclase"/>
</dbReference>
<feature type="region of interest" description="Disordered" evidence="9">
    <location>
        <begin position="273"/>
        <end position="299"/>
    </location>
</feature>
<dbReference type="InterPro" id="IPR005162">
    <property type="entry name" value="Retrotrans_gag_dom"/>
</dbReference>
<dbReference type="SUPFAM" id="SSF53098">
    <property type="entry name" value="Ribonuclease H-like"/>
    <property type="match status" value="1"/>
</dbReference>
<sequence>MNIPEFKGRSDSEAFLEWLSKIEMVFACQNYTEEQKVQLATMEFTEYAVVWWDQIKKFRRRNGLPELVPWPELRAMMRTRFVPGHYTRDLYHRLQTLVQGNRSVDEYHKEMEILMLRADVQEDPETTMARFLSGLQPDIAERVELQHYMELHELVDKAIKVEQRLKRRGTTRSNFGNTTYSTNRPFQPRNDSRPSPNVPTPKPRFDGGKVGNPSISKPPSSTPKFEESRVQTRARDTRCFQCQGRGHIASQCPNQRTMIMMQNGEIVSKDETEYEGIPPLDGGSDGESPNEEEFSAPEGHFGTALVARKALTARVKEDELQRENIFYTRCFINQVLCSVIIDSGSCTNVASSLMVDNLKLPTRDHPRPYKLQWLNNSGEVRVTKQVLISFQIHKYSDEILCDVVPMQASHIILGRPWQFDRQVTFDGVTNKYSFLYNSKKVTLVPLSPKQVNEDQLKLQQEFEKYSAKRKENERVEAKKERKKSIDSSASEVKSEGKQMLLIKAKKVRKLMRDEQPLLMLVSKEVALNVHELDIDIPLEIKSLLQEYADVFPEDMPSGLPPLRGIEHQIDFIPGASLPNRPAYKSNPEETKELQRQVDELLGKGWARESLSPRAVPVILVPKKDGTWRMCIDCRAVNAITVKYRHPIPCLDDMLDELHGAVFFTKIDLKSEYHQIRIKEGDEWKTAFKTKYGLYKWLVMPFGLTNAPSTFMRLMNHVLRPFLGKFVVVYFDDILIYSKSYDEHLEHIRAVMDVFRREKLYANIKKCNFCTNELVFLGFIISAQRMKVDDQKVQAIQEWPTPRSVGDVRSFHGLAGFYKRFVRDFSTIAAPLTELIKKNENFHWGESQEHAFRALKHQLTHAPVLALPDFSKTFEIDCDASGIGVGAVLNQGGRPIAYFSEKLNGAALNYSTYDKELYALIRALQVWQHNLRPKEFVIHTDHESLKYLKAQHTLSKKHARWIAFMESFPYVIKYKAGKSNVVADALSRRYSLLTSLDAKLLGFELIKEVYTQDSDFGELYISCKHTGQGKFFISDGYLFCTNRLYIPHGSLRELLVRESHSSGLIGHFGVDKTLAMLQEHFYWPHMRRDVARVVERCLACKKAKSKVHPYGLYSPLPISSAPWVDISMDFILGLPRSKYGHDSIYVVVDRFSKMAHFIACHKTDDASHIANLFFKEIVRLHDIPRTIVSDRDVKFLSYFWKTLWSKLGTKLLFSTTSHPQIDGQTEVVNRTLVPLPSNERAHLDGKKRAEFVKQLHEKVRANIERRTAQYVKQANKGRQKLILEPGDWVWLHMRKERFPVQRRNKLQPRDDAFDLRANPSQEEGNDSIIVRDHVYNGSSDQGGEDRVQAPSGSITRARAKRLLEQLSVLIQAIHKFFEGFIYSSEGDRGPVLSIEATPEY</sequence>
<dbReference type="SUPFAM" id="SSF56672">
    <property type="entry name" value="DNA/RNA polymerases"/>
    <property type="match status" value="1"/>
</dbReference>
<dbReference type="Proteomes" id="UP001652660">
    <property type="component" value="Chromosome 11c"/>
</dbReference>
<proteinExistence type="predicted"/>
<evidence type="ECO:0000259" key="12">
    <source>
        <dbReference type="PROSITE" id="PS50994"/>
    </source>
</evidence>
<dbReference type="Gene3D" id="3.30.420.10">
    <property type="entry name" value="Ribonuclease H-like superfamily/Ribonuclease H"/>
    <property type="match status" value="1"/>
</dbReference>
<dbReference type="InterPro" id="IPR012337">
    <property type="entry name" value="RNaseH-like_sf"/>
</dbReference>
<dbReference type="InterPro" id="IPR001878">
    <property type="entry name" value="Znf_CCHC"/>
</dbReference>
<keyword evidence="13" id="KW-1185">Reference proteome</keyword>
<dbReference type="CDD" id="cd09274">
    <property type="entry name" value="RNase_HI_RT_Ty3"/>
    <property type="match status" value="1"/>
</dbReference>
<dbReference type="CDD" id="cd00303">
    <property type="entry name" value="retropepsin_like"/>
    <property type="match status" value="1"/>
</dbReference>
<dbReference type="Gene3D" id="4.10.60.10">
    <property type="entry name" value="Zinc finger, CCHC-type"/>
    <property type="match status" value="1"/>
</dbReference>
<accession>A0ABM4W2Y7</accession>
<keyword evidence="7" id="KW-0695">RNA-directed DNA polymerase</keyword>
<evidence type="ECO:0000256" key="6">
    <source>
        <dbReference type="ARBA" id="ARBA00022801"/>
    </source>
</evidence>
<evidence type="ECO:0000259" key="11">
    <source>
        <dbReference type="PROSITE" id="PS50878"/>
    </source>
</evidence>
<dbReference type="InterPro" id="IPR043502">
    <property type="entry name" value="DNA/RNA_pol_sf"/>
</dbReference>